<dbReference type="Proteomes" id="UP000199592">
    <property type="component" value="Unassembled WGS sequence"/>
</dbReference>
<accession>A0A1H2U5P9</accession>
<organism evidence="1 2">
    <name type="scientific">Flagellimonas zhangzhouensis</name>
    <dbReference type="NCBI Taxonomy" id="1073328"/>
    <lineage>
        <taxon>Bacteria</taxon>
        <taxon>Pseudomonadati</taxon>
        <taxon>Bacteroidota</taxon>
        <taxon>Flavobacteriia</taxon>
        <taxon>Flavobacteriales</taxon>
        <taxon>Flavobacteriaceae</taxon>
        <taxon>Flagellimonas</taxon>
    </lineage>
</organism>
<evidence type="ECO:0000313" key="2">
    <source>
        <dbReference type="Proteomes" id="UP000199592"/>
    </source>
</evidence>
<evidence type="ECO:0000313" key="1">
    <source>
        <dbReference type="EMBL" id="SDW50824.1"/>
    </source>
</evidence>
<sequence>MGIRKIDKYQVVNRFSLGKCMYDTSDYIYIQEHDPIHGEPQKVFSASKEYVTDISSEIYLSLCQGFVVLIDE</sequence>
<proteinExistence type="predicted"/>
<dbReference type="STRING" id="1073328.SAMN05216294_0859"/>
<dbReference type="AlphaFoldDB" id="A0A1H2U5P9"/>
<dbReference type="RefSeq" id="WP_090292996.1">
    <property type="nucleotide sequence ID" value="NZ_FNKI01000001.1"/>
</dbReference>
<gene>
    <name evidence="1" type="ORF">SAMN04487892_1435</name>
</gene>
<keyword evidence="2" id="KW-1185">Reference proteome</keyword>
<dbReference type="EMBL" id="FNMY01000002">
    <property type="protein sequence ID" value="SDW50824.1"/>
    <property type="molecule type" value="Genomic_DNA"/>
</dbReference>
<reference evidence="2" key="1">
    <citation type="submission" date="2016-10" db="EMBL/GenBank/DDBJ databases">
        <authorList>
            <person name="Varghese N."/>
            <person name="Submissions S."/>
        </authorList>
    </citation>
    <scope>NUCLEOTIDE SEQUENCE [LARGE SCALE GENOMIC DNA]</scope>
    <source>
        <strain evidence="2">DSM 25030</strain>
    </source>
</reference>
<name>A0A1H2U5P9_9FLAO</name>
<dbReference type="OrthoDB" id="1449552at2"/>
<protein>
    <submittedName>
        <fullName evidence="1">Uncharacterized protein</fullName>
    </submittedName>
</protein>